<reference evidence="4 5" key="1">
    <citation type="submission" date="2016-01" db="EMBL/GenBank/DDBJ databases">
        <title>Annotation of Pseudomonas oryzihabitans USDA-ARS-USMARC-56511.</title>
        <authorList>
            <person name="Harhay G.P."/>
            <person name="Harhay D.M."/>
            <person name="Smith T.P.L."/>
            <person name="Bono J.L."/>
            <person name="Heaton M.P."/>
            <person name="Clawson M.L."/>
            <person name="Chitko-Mckown C.G."/>
            <person name="Capik S.F."/>
            <person name="DeDonder K.D."/>
            <person name="Apley M.D."/>
            <person name="Lubbers B.V."/>
            <person name="White B.J."/>
            <person name="Larson R.L."/>
        </authorList>
    </citation>
    <scope>NUCLEOTIDE SEQUENCE [LARGE SCALE GENOMIC DNA]</scope>
    <source>
        <strain evidence="4 5">USDA-ARS-USMARC-56511</strain>
    </source>
</reference>
<sequence>MSQIHTLTMPKWGLSMSEGRVNAWLKAEGDSITKGDEVLDVETDKISSSVEAPFSGTLRRCLAREDETLAVGALLAIVVEGEASDAEIEAVIARFQEDFVPGGEDAADAGPQAQRIELDGRPLRYLERGEGGLPLVLIHGFSGDLDNWLFNHQALAAERRVVALDLPGHGQSGKGLATGDLAELGAAVLALLDHLDIRRAVLVGHSMGGAVALQLAQTAPQRVAGLVLIGSAGLGQDINGAYLEGFVAATSRNQLKGPVSLLFSDPGLVTRPLLEDLLKYKRLEGVDQALNRLAGTLFPNGQQAQVLRQVLEGDLPALVIWGKADAIIPVQHAQGLPETVQVEILEGQGHMVQMEAADRVNALIQAFLPRCER</sequence>
<dbReference type="SUPFAM" id="SSF51230">
    <property type="entry name" value="Single hybrid motif"/>
    <property type="match status" value="1"/>
</dbReference>
<name>A0A0U4VPC1_9PSED</name>
<accession>A0A0U4VPC1</accession>
<dbReference type="EMBL" id="CP013987">
    <property type="protein sequence ID" value="ALZ84903.1"/>
    <property type="molecule type" value="Genomic_DNA"/>
</dbReference>
<dbReference type="CDD" id="cd06849">
    <property type="entry name" value="lipoyl_domain"/>
    <property type="match status" value="1"/>
</dbReference>
<dbReference type="NCBIfam" id="NF011457">
    <property type="entry name" value="PRK14875.1"/>
    <property type="match status" value="1"/>
</dbReference>
<keyword evidence="2" id="KW-0450">Lipoyl</keyword>
<dbReference type="InterPro" id="IPR000073">
    <property type="entry name" value="AB_hydrolase_1"/>
</dbReference>
<dbReference type="Gene3D" id="2.40.50.100">
    <property type="match status" value="1"/>
</dbReference>
<dbReference type="PRINTS" id="PR00111">
    <property type="entry name" value="ABHYDROLASE"/>
</dbReference>
<dbReference type="AlphaFoldDB" id="A0A0U4VPC1"/>
<evidence type="ECO:0000313" key="4">
    <source>
        <dbReference type="EMBL" id="ALZ84903.1"/>
    </source>
</evidence>
<dbReference type="Gene3D" id="3.40.50.1820">
    <property type="entry name" value="alpha/beta hydrolase"/>
    <property type="match status" value="1"/>
</dbReference>
<proteinExistence type="predicted"/>
<evidence type="ECO:0000313" key="5">
    <source>
        <dbReference type="Proteomes" id="UP000064137"/>
    </source>
</evidence>
<dbReference type="InterPro" id="IPR029058">
    <property type="entry name" value="AB_hydrolase_fold"/>
</dbReference>
<dbReference type="PANTHER" id="PTHR46438:SF11">
    <property type="entry name" value="LIPASE-RELATED"/>
    <property type="match status" value="1"/>
</dbReference>
<evidence type="ECO:0000259" key="3">
    <source>
        <dbReference type="PROSITE" id="PS50968"/>
    </source>
</evidence>
<dbReference type="PROSITE" id="PS00189">
    <property type="entry name" value="LIPOYL"/>
    <property type="match status" value="1"/>
</dbReference>
<dbReference type="OrthoDB" id="2086224at2"/>
<dbReference type="PROSITE" id="PS50968">
    <property type="entry name" value="BIOTINYL_LIPOYL"/>
    <property type="match status" value="1"/>
</dbReference>
<organism evidence="4 5">
    <name type="scientific">Pseudomonas oryzihabitans</name>
    <dbReference type="NCBI Taxonomy" id="47885"/>
    <lineage>
        <taxon>Bacteria</taxon>
        <taxon>Pseudomonadati</taxon>
        <taxon>Pseudomonadota</taxon>
        <taxon>Gammaproteobacteria</taxon>
        <taxon>Pseudomonadales</taxon>
        <taxon>Pseudomonadaceae</taxon>
        <taxon>Pseudomonas</taxon>
    </lineage>
</organism>
<dbReference type="RefSeq" id="WP_059315077.1">
    <property type="nucleotide sequence ID" value="NZ_CP013987.1"/>
</dbReference>
<protein>
    <submittedName>
        <fullName evidence="4">Acetoin dehydrogenase</fullName>
    </submittedName>
</protein>
<dbReference type="SUPFAM" id="SSF53474">
    <property type="entry name" value="alpha/beta-Hydrolases"/>
    <property type="match status" value="1"/>
</dbReference>
<feature type="domain" description="Lipoyl-binding" evidence="3">
    <location>
        <begin position="4"/>
        <end position="79"/>
    </location>
</feature>
<dbReference type="InterPro" id="IPR003016">
    <property type="entry name" value="2-oxoA_DH_lipoyl-BS"/>
</dbReference>
<evidence type="ECO:0000256" key="2">
    <source>
        <dbReference type="ARBA" id="ARBA00022823"/>
    </source>
</evidence>
<evidence type="ECO:0000256" key="1">
    <source>
        <dbReference type="ARBA" id="ARBA00001938"/>
    </source>
</evidence>
<dbReference type="PANTHER" id="PTHR46438">
    <property type="entry name" value="ALPHA/BETA-HYDROLASES SUPERFAMILY PROTEIN"/>
    <property type="match status" value="1"/>
</dbReference>
<comment type="cofactor">
    <cofactor evidence="1">
        <name>(R)-lipoate</name>
        <dbReference type="ChEBI" id="CHEBI:83088"/>
    </cofactor>
</comment>
<dbReference type="Pfam" id="PF00364">
    <property type="entry name" value="Biotin_lipoyl"/>
    <property type="match status" value="1"/>
</dbReference>
<gene>
    <name evidence="4" type="ORF">APT59_12140</name>
</gene>
<dbReference type="Pfam" id="PF00561">
    <property type="entry name" value="Abhydrolase_1"/>
    <property type="match status" value="1"/>
</dbReference>
<dbReference type="InterPro" id="IPR000089">
    <property type="entry name" value="Biotin_lipoyl"/>
</dbReference>
<dbReference type="InterPro" id="IPR011053">
    <property type="entry name" value="Single_hybrid_motif"/>
</dbReference>
<dbReference type="Proteomes" id="UP000064137">
    <property type="component" value="Chromosome"/>
</dbReference>
<dbReference type="KEGG" id="por:APT59_12140"/>